<dbReference type="InterPro" id="IPR015943">
    <property type="entry name" value="WD40/YVTN_repeat-like_dom_sf"/>
</dbReference>
<reference evidence="1" key="2">
    <citation type="journal article" date="2012" name="PLoS ONE">
        <title>A Deeply Branching Thermophilic Bacterium with an Ancient Acetyl-CoA Pathway Dominates a Subsurface Ecosystem.</title>
        <authorList>
            <person name="Takami H."/>
            <person name="Noguchi H."/>
            <person name="Takaki Y."/>
            <person name="Uchiyama I."/>
            <person name="Toyoda A."/>
            <person name="Nishi S."/>
            <person name="Chee G.-J."/>
            <person name="Arai W."/>
            <person name="Nunoura T."/>
            <person name="Itoh T."/>
            <person name="Hattori M."/>
            <person name="Takai K."/>
        </authorList>
    </citation>
    <scope>NUCLEOTIDE SEQUENCE</scope>
</reference>
<evidence type="ECO:0000313" key="1">
    <source>
        <dbReference type="EMBL" id="BAL56295.1"/>
    </source>
</evidence>
<dbReference type="SUPFAM" id="SSF50969">
    <property type="entry name" value="YVTN repeat-like/Quinoprotein amine dehydrogenase"/>
    <property type="match status" value="1"/>
</dbReference>
<gene>
    <name evidence="1" type="ORF">HGMM_F36A01C30</name>
</gene>
<dbReference type="EMBL" id="AP011742">
    <property type="protein sequence ID" value="BAL56295.1"/>
    <property type="molecule type" value="Genomic_DNA"/>
</dbReference>
<organism evidence="1">
    <name type="scientific">uncultured delta proteobacterium</name>
    <dbReference type="NCBI Taxonomy" id="34034"/>
    <lineage>
        <taxon>Bacteria</taxon>
        <taxon>Deltaproteobacteria</taxon>
        <taxon>environmental samples</taxon>
    </lineage>
</organism>
<dbReference type="AlphaFoldDB" id="H5SJF9"/>
<dbReference type="InterPro" id="IPR011044">
    <property type="entry name" value="Quino_amine_DH_bsu"/>
</dbReference>
<protein>
    <submittedName>
        <fullName evidence="1">Hypothetical conserved protein</fullName>
    </submittedName>
</protein>
<name>H5SJF9_9DELT</name>
<sequence>MSTAIGPLSGDALLAWHGPLLVALNTDPMAGRNNVTYFDVRGSPPCLVRQISLQRDGESTGANPRGYLSVGPRKGYVARAGLDSIAIVDPEAGAITGIIDLAPFRGDGARAWPTALARVGPHAWVTLSRLPAGLLHPTARGAIAMIDPTTDRVVDRDPDVPGTQVIELSHPDPVGTLRTLGSRVLVACVGDYQRIDDGAIEAIDTVSLRADTLVTERQVQGNLDAVLPLDDDRLLLRVVSQADAGLAIEFSRLVEWSLSRHMVLRTWITAPGYSLTEPILGRDGRVYVGDRGQESTQRPHGIRVFDAATGNELTTVPIDVGLQPYYLTEEPPEM</sequence>
<accession>H5SJF9</accession>
<proteinExistence type="predicted"/>
<reference evidence="1" key="1">
    <citation type="journal article" date="2005" name="Environ. Microbiol.">
        <title>Genetic and functional properties of uncultivated thermophilic crenarchaeotes from a subsurface gold mine as revealed by analysis of genome fragments.</title>
        <authorList>
            <person name="Nunoura T."/>
            <person name="Hirayama H."/>
            <person name="Takami H."/>
            <person name="Oida H."/>
            <person name="Nishi S."/>
            <person name="Shimamura S."/>
            <person name="Suzuki Y."/>
            <person name="Inagaki F."/>
            <person name="Takai K."/>
            <person name="Nealson K.H."/>
            <person name="Horikoshi K."/>
        </authorList>
    </citation>
    <scope>NUCLEOTIDE SEQUENCE</scope>
</reference>
<dbReference type="Gene3D" id="2.130.10.10">
    <property type="entry name" value="YVTN repeat-like/Quinoprotein amine dehydrogenase"/>
    <property type="match status" value="1"/>
</dbReference>